<dbReference type="PANTHER" id="PTHR15654:SF1">
    <property type="entry name" value="COILED-COIL DOMAIN-CONTAINING PROTEIN 96"/>
    <property type="match status" value="1"/>
</dbReference>
<dbReference type="InterPro" id="IPR051885">
    <property type="entry name" value="CC_CF"/>
</dbReference>
<dbReference type="GO" id="GO:0005930">
    <property type="term" value="C:axoneme"/>
    <property type="evidence" value="ECO:0007669"/>
    <property type="project" value="TreeGrafter"/>
</dbReference>
<protein>
    <submittedName>
        <fullName evidence="7">Coiled-coil domain containing 96</fullName>
    </submittedName>
</protein>
<keyword evidence="3" id="KW-0966">Cell projection</keyword>
<evidence type="ECO:0000256" key="3">
    <source>
        <dbReference type="ARBA" id="ARBA00023273"/>
    </source>
</evidence>
<feature type="region of interest" description="Disordered" evidence="5">
    <location>
        <begin position="1"/>
        <end position="153"/>
    </location>
</feature>
<dbReference type="AlphaFoldDB" id="A0A7J6MQ35"/>
<reference evidence="7 8" key="1">
    <citation type="submission" date="2020-04" db="EMBL/GenBank/DDBJ databases">
        <title>Perkinsus chesapeaki whole genome sequence.</title>
        <authorList>
            <person name="Bogema D.R."/>
        </authorList>
    </citation>
    <scope>NUCLEOTIDE SEQUENCE [LARGE SCALE GENOMIC DNA]</scope>
    <source>
        <strain evidence="7">ATCC PRA-425</strain>
    </source>
</reference>
<evidence type="ECO:0000259" key="6">
    <source>
        <dbReference type="Pfam" id="PF13870"/>
    </source>
</evidence>
<feature type="coiled-coil region" evidence="4">
    <location>
        <begin position="176"/>
        <end position="224"/>
    </location>
</feature>
<evidence type="ECO:0000256" key="4">
    <source>
        <dbReference type="SAM" id="Coils"/>
    </source>
</evidence>
<dbReference type="Pfam" id="PF13870">
    <property type="entry name" value="CCDC113_CCDC96_CC"/>
    <property type="match status" value="1"/>
</dbReference>
<evidence type="ECO:0000313" key="7">
    <source>
        <dbReference type="EMBL" id="KAF4673427.1"/>
    </source>
</evidence>
<evidence type="ECO:0000256" key="2">
    <source>
        <dbReference type="ARBA" id="ARBA00023054"/>
    </source>
</evidence>
<keyword evidence="8" id="KW-1185">Reference proteome</keyword>
<feature type="domain" description="CCDC113/CCDC96 coiled-coil" evidence="6">
    <location>
        <begin position="385"/>
        <end position="477"/>
    </location>
</feature>
<dbReference type="EMBL" id="JAAPAO010000083">
    <property type="protein sequence ID" value="KAF4673427.1"/>
    <property type="molecule type" value="Genomic_DNA"/>
</dbReference>
<dbReference type="Proteomes" id="UP000591131">
    <property type="component" value="Unassembled WGS sequence"/>
</dbReference>
<keyword evidence="2 4" id="KW-0175">Coiled coil</keyword>
<feature type="compositionally biased region" description="Basic and acidic residues" evidence="5">
    <location>
        <begin position="1"/>
        <end position="40"/>
    </location>
</feature>
<dbReference type="PANTHER" id="PTHR15654">
    <property type="entry name" value="COILED-COIL DOMAIN-CONTAINING PROTEIN 113-RELATED"/>
    <property type="match status" value="1"/>
</dbReference>
<comment type="caution">
    <text evidence="7">The sequence shown here is derived from an EMBL/GenBank/DDBJ whole genome shotgun (WGS) entry which is preliminary data.</text>
</comment>
<dbReference type="GO" id="GO:0036064">
    <property type="term" value="C:ciliary basal body"/>
    <property type="evidence" value="ECO:0007669"/>
    <property type="project" value="TreeGrafter"/>
</dbReference>
<gene>
    <name evidence="7" type="primary">CCDC96</name>
    <name evidence="7" type="ORF">FOL47_010579</name>
</gene>
<name>A0A7J6MQ35_PERCH</name>
<evidence type="ECO:0000313" key="8">
    <source>
        <dbReference type="Proteomes" id="UP000591131"/>
    </source>
</evidence>
<comment type="subcellular location">
    <subcellularLocation>
        <location evidence="1">Cell projection</location>
        <location evidence="1">Cilium</location>
    </subcellularLocation>
</comment>
<accession>A0A7J6MQ35</accession>
<dbReference type="OrthoDB" id="10254794at2759"/>
<feature type="compositionally biased region" description="Basic and acidic residues" evidence="5">
    <location>
        <begin position="65"/>
        <end position="100"/>
    </location>
</feature>
<evidence type="ECO:0000256" key="1">
    <source>
        <dbReference type="ARBA" id="ARBA00004138"/>
    </source>
</evidence>
<proteinExistence type="predicted"/>
<feature type="region of interest" description="Disordered" evidence="5">
    <location>
        <begin position="229"/>
        <end position="250"/>
    </location>
</feature>
<feature type="coiled-coil region" evidence="4">
    <location>
        <begin position="345"/>
        <end position="472"/>
    </location>
</feature>
<organism evidence="7 8">
    <name type="scientific">Perkinsus chesapeaki</name>
    <name type="common">Clam parasite</name>
    <name type="synonym">Perkinsus andrewsi</name>
    <dbReference type="NCBI Taxonomy" id="330153"/>
    <lineage>
        <taxon>Eukaryota</taxon>
        <taxon>Sar</taxon>
        <taxon>Alveolata</taxon>
        <taxon>Perkinsozoa</taxon>
        <taxon>Perkinsea</taxon>
        <taxon>Perkinsida</taxon>
        <taxon>Perkinsidae</taxon>
        <taxon>Perkinsus</taxon>
    </lineage>
</organism>
<dbReference type="GO" id="GO:0060271">
    <property type="term" value="P:cilium assembly"/>
    <property type="evidence" value="ECO:0007669"/>
    <property type="project" value="TreeGrafter"/>
</dbReference>
<sequence length="483" mass="55594">MDLDEVRLENEQKQPDRQTENAEERGGDVHEQESAIVEREEPVEDERDSTEGAKAEIEGEEEGTEGERKGEGEIEREKEAVEGEEKEIGGKELAEKKSEEVLSVSEGGADDNSGKVISEEANEFDEAVSEERHSLEEVDTGEQQKSGESLREEDELAIETIENGEEIAVVDETEEYEQEDVEAIRQQQELAELTEQRSRLVDLLEQAKEQKARLLKDRELLLARAAKWKDSEEKRNEEDGKREGGREASRPEVKITDHKYLTLLSNVHSVRLRLRDQEDRSTKAADDLRAVLDDKRAKVAECRDALREFKRQVARNSEYMVSGRKMPLKIIQEVEDFELDKDSEVEEARGTHISLKNRLAKLEEELRKKEQLAEGLHLIGAAVSAHVREKLDFLEKRGESIRASLAELDKELVEERDLIARAKRDRDEYRNENARLRQEAGIVDSKLIARDHDKRKERVEELLDTVNILQERHEAVIKYMSMR</sequence>
<evidence type="ECO:0000256" key="5">
    <source>
        <dbReference type="SAM" id="MobiDB-lite"/>
    </source>
</evidence>
<dbReference type="InterPro" id="IPR025254">
    <property type="entry name" value="CCDC113/CCDC96_CC"/>
</dbReference>